<dbReference type="AlphaFoldDB" id="A0AAV7UK79"/>
<dbReference type="Proteomes" id="UP001066276">
    <property type="component" value="Chromosome 3_1"/>
</dbReference>
<feature type="compositionally biased region" description="Polar residues" evidence="1">
    <location>
        <begin position="8"/>
        <end position="21"/>
    </location>
</feature>
<evidence type="ECO:0000313" key="3">
    <source>
        <dbReference type="Proteomes" id="UP001066276"/>
    </source>
</evidence>
<sequence>MRGERKQMQIQETTLKSQEQEYPQKPTRKEVEQERAAALQAEADLATQSGSELELEHTSDKQSAGSDFV</sequence>
<feature type="region of interest" description="Disordered" evidence="1">
    <location>
        <begin position="1"/>
        <end position="69"/>
    </location>
</feature>
<keyword evidence="3" id="KW-1185">Reference proteome</keyword>
<evidence type="ECO:0000256" key="1">
    <source>
        <dbReference type="SAM" id="MobiDB-lite"/>
    </source>
</evidence>
<reference evidence="2" key="1">
    <citation type="journal article" date="2022" name="bioRxiv">
        <title>Sequencing and chromosome-scale assembly of the giantPleurodeles waltlgenome.</title>
        <authorList>
            <person name="Brown T."/>
            <person name="Elewa A."/>
            <person name="Iarovenko S."/>
            <person name="Subramanian E."/>
            <person name="Araus A.J."/>
            <person name="Petzold A."/>
            <person name="Susuki M."/>
            <person name="Suzuki K.-i.T."/>
            <person name="Hayashi T."/>
            <person name="Toyoda A."/>
            <person name="Oliveira C."/>
            <person name="Osipova E."/>
            <person name="Leigh N.D."/>
            <person name="Simon A."/>
            <person name="Yun M.H."/>
        </authorList>
    </citation>
    <scope>NUCLEOTIDE SEQUENCE</scope>
    <source>
        <strain evidence="2">20211129_DDA</strain>
        <tissue evidence="2">Liver</tissue>
    </source>
</reference>
<feature type="compositionally biased region" description="Low complexity" evidence="1">
    <location>
        <begin position="36"/>
        <end position="46"/>
    </location>
</feature>
<gene>
    <name evidence="2" type="ORF">NDU88_005170</name>
</gene>
<proteinExistence type="predicted"/>
<name>A0AAV7UK79_PLEWA</name>
<organism evidence="2 3">
    <name type="scientific">Pleurodeles waltl</name>
    <name type="common">Iberian ribbed newt</name>
    <dbReference type="NCBI Taxonomy" id="8319"/>
    <lineage>
        <taxon>Eukaryota</taxon>
        <taxon>Metazoa</taxon>
        <taxon>Chordata</taxon>
        <taxon>Craniata</taxon>
        <taxon>Vertebrata</taxon>
        <taxon>Euteleostomi</taxon>
        <taxon>Amphibia</taxon>
        <taxon>Batrachia</taxon>
        <taxon>Caudata</taxon>
        <taxon>Salamandroidea</taxon>
        <taxon>Salamandridae</taxon>
        <taxon>Pleurodelinae</taxon>
        <taxon>Pleurodeles</taxon>
    </lineage>
</organism>
<protein>
    <submittedName>
        <fullName evidence="2">Uncharacterized protein</fullName>
    </submittedName>
</protein>
<comment type="caution">
    <text evidence="2">The sequence shown here is derived from an EMBL/GenBank/DDBJ whole genome shotgun (WGS) entry which is preliminary data.</text>
</comment>
<accession>A0AAV7UK79</accession>
<evidence type="ECO:0000313" key="2">
    <source>
        <dbReference type="EMBL" id="KAJ1188409.1"/>
    </source>
</evidence>
<dbReference type="EMBL" id="JANPWB010000005">
    <property type="protein sequence ID" value="KAJ1188409.1"/>
    <property type="molecule type" value="Genomic_DNA"/>
</dbReference>